<organism evidence="2 3">
    <name type="scientific">Thermaerobacter marianensis (strain ATCC 700841 / DSM 12885 / JCM 10246 / 7p75a)</name>
    <dbReference type="NCBI Taxonomy" id="644966"/>
    <lineage>
        <taxon>Bacteria</taxon>
        <taxon>Bacillati</taxon>
        <taxon>Bacillota</taxon>
        <taxon>Clostridia</taxon>
        <taxon>Eubacteriales</taxon>
        <taxon>Clostridiales Family XVII. Incertae Sedis</taxon>
        <taxon>Thermaerobacter</taxon>
    </lineage>
</organism>
<evidence type="ECO:0000313" key="2">
    <source>
        <dbReference type="EMBL" id="ADU50636.1"/>
    </source>
</evidence>
<dbReference type="RefSeq" id="WP_013494941.1">
    <property type="nucleotide sequence ID" value="NC_014831.1"/>
</dbReference>
<name>E6SH05_THEM7</name>
<dbReference type="AlphaFoldDB" id="E6SH05"/>
<feature type="transmembrane region" description="Helical" evidence="1">
    <location>
        <begin position="46"/>
        <end position="68"/>
    </location>
</feature>
<keyword evidence="1" id="KW-1133">Transmembrane helix</keyword>
<feature type="transmembrane region" description="Helical" evidence="1">
    <location>
        <begin position="125"/>
        <end position="142"/>
    </location>
</feature>
<keyword evidence="1" id="KW-0472">Membrane</keyword>
<feature type="transmembrane region" description="Helical" evidence="1">
    <location>
        <begin position="89"/>
        <end position="113"/>
    </location>
</feature>
<protein>
    <submittedName>
        <fullName evidence="2">Uncharacterized protein</fullName>
    </submittedName>
</protein>
<keyword evidence="1" id="KW-0812">Transmembrane</keyword>
<proteinExistence type="predicted"/>
<dbReference type="STRING" id="644966.Tmar_0515"/>
<sequence length="244" mass="25712">MSGGLLRLHLRLARPGLVATACLGLAFVPVLVWPERLTGHPLGLHTLLRLVEEFLVLVVLPVTVPLWSDVEGRRPVLWRALPFRRAVVVLWRFGLPLAAFALVATGMVGLAALRTAAPGGVSWQVGLRVVALALPAAAWLGALAALVSVLVRVPVAGAGAAMAWWALEAVTQGDVTGSLYLFAASGGLRGAGVDPGAILEALALGNPLPPAFLANRWELVGLACLAALATAELYRRNERFLRQD</sequence>
<dbReference type="HOGENOM" id="CLU_1137590_0_0_9"/>
<gene>
    <name evidence="2" type="ordered locus">Tmar_0515</name>
</gene>
<accession>E6SH05</accession>
<dbReference type="eggNOG" id="ENOG5034A3X">
    <property type="taxonomic scope" value="Bacteria"/>
</dbReference>
<evidence type="ECO:0000313" key="3">
    <source>
        <dbReference type="Proteomes" id="UP000008915"/>
    </source>
</evidence>
<dbReference type="KEGG" id="tmr:Tmar_0515"/>
<dbReference type="Proteomes" id="UP000008915">
    <property type="component" value="Chromosome"/>
</dbReference>
<reference evidence="2 3" key="1">
    <citation type="journal article" date="2010" name="Stand. Genomic Sci.">
        <title>Complete genome sequence of Thermaerobacter marianensis type strain (7p75a).</title>
        <authorList>
            <person name="Han C."/>
            <person name="Gu W."/>
            <person name="Zhang X."/>
            <person name="Lapidus A."/>
            <person name="Nolan M."/>
            <person name="Copeland A."/>
            <person name="Lucas S."/>
            <person name="Del Rio T.G."/>
            <person name="Tice H."/>
            <person name="Cheng J.F."/>
            <person name="Tapia R."/>
            <person name="Goodwin L."/>
            <person name="Pitluck S."/>
            <person name="Pagani I."/>
            <person name="Ivanova N."/>
            <person name="Mavromatis K."/>
            <person name="Mikhailova N."/>
            <person name="Pati A."/>
            <person name="Chen A."/>
            <person name="Palaniappan K."/>
            <person name="Land M."/>
            <person name="Hauser L."/>
            <person name="Chang Y.J."/>
            <person name="Jeffries C.D."/>
            <person name="Schneider S."/>
            <person name="Rohde M."/>
            <person name="Goker M."/>
            <person name="Pukall R."/>
            <person name="Woyke T."/>
            <person name="Bristow J."/>
            <person name="Eisen J.A."/>
            <person name="Markowitz V."/>
            <person name="Hugenholtz P."/>
            <person name="Kyrpides N.C."/>
            <person name="Klenk H.P."/>
            <person name="Detter J.C."/>
        </authorList>
    </citation>
    <scope>NUCLEOTIDE SEQUENCE [LARGE SCALE GENOMIC DNA]</scope>
    <source>
        <strain evidence="3">ATCC 700841 / DSM 12885 / JCM 10246 / 7p75a</strain>
    </source>
</reference>
<dbReference type="EMBL" id="CP002344">
    <property type="protein sequence ID" value="ADU50636.1"/>
    <property type="molecule type" value="Genomic_DNA"/>
</dbReference>
<feature type="transmembrane region" description="Helical" evidence="1">
    <location>
        <begin position="12"/>
        <end position="34"/>
    </location>
</feature>
<keyword evidence="3" id="KW-1185">Reference proteome</keyword>
<evidence type="ECO:0000256" key="1">
    <source>
        <dbReference type="SAM" id="Phobius"/>
    </source>
</evidence>
<reference evidence="3" key="2">
    <citation type="journal article" date="2010" name="Stand. Genomic Sci.">
        <title>Complete genome sequence of Thermaerobacter marianensis type strain (7p75aT).</title>
        <authorList>
            <person name="Han C."/>
            <person name="Gu W."/>
            <person name="Zhang X."/>
            <person name="Lapidus A."/>
            <person name="Nolan M."/>
            <person name="Copeland A."/>
            <person name="Lucas S."/>
            <person name="Glavina Del Rio T."/>
            <person name="Tice H."/>
            <person name="Cheng J."/>
            <person name="Tapia R."/>
            <person name="Goodwin L."/>
            <person name="Pitluck S."/>
            <person name="Pagani I."/>
            <person name="Ivanova N."/>
            <person name="Mavromatis K."/>
            <person name="Mikhailova N."/>
            <person name="Pati A."/>
            <person name="Chen A."/>
            <person name="Palaniappan K."/>
            <person name="Land M."/>
            <person name="Hauser L."/>
            <person name="Chang Y."/>
            <person name="Jeffries C."/>
            <person name="Schneider S."/>
            <person name="Rohde M."/>
            <person name="Goker M."/>
            <person name="Pukall R."/>
            <person name="Woyke T."/>
            <person name="Bristow J."/>
            <person name="Eisen J."/>
            <person name="Markowitz V."/>
            <person name="Hugenholtz P."/>
            <person name="Kyrpides N."/>
            <person name="Klenk H."/>
            <person name="Detter J."/>
        </authorList>
    </citation>
    <scope>NUCLEOTIDE SEQUENCE [LARGE SCALE GENOMIC DNA]</scope>
    <source>
        <strain evidence="3">ATCC 700841 / DSM 12885 / JCM 10246 / 7p75a</strain>
    </source>
</reference>
<dbReference type="OrthoDB" id="2084234at2"/>